<reference evidence="2 3" key="1">
    <citation type="journal article" date="2018" name="IMA Fungus">
        <title>IMA Genome-F 9: Draft genome sequence of Annulohypoxylon stygium, Aspergillus mulundensis, Berkeleyomyces basicola (syn. Thielaviopsis basicola), Ceratocystis smalleyi, two Cercospora beticola strains, Coleophoma cylindrospora, Fusarium fracticaudum, Phialophora cf. hyalina, and Morchella septimelata.</title>
        <authorList>
            <person name="Wingfield B.D."/>
            <person name="Bills G.F."/>
            <person name="Dong Y."/>
            <person name="Huang W."/>
            <person name="Nel W.J."/>
            <person name="Swalarsk-Parry B.S."/>
            <person name="Vaghefi N."/>
            <person name="Wilken P.M."/>
            <person name="An Z."/>
            <person name="de Beer Z.W."/>
            <person name="De Vos L."/>
            <person name="Chen L."/>
            <person name="Duong T.A."/>
            <person name="Gao Y."/>
            <person name="Hammerbacher A."/>
            <person name="Kikkert J.R."/>
            <person name="Li Y."/>
            <person name="Li H."/>
            <person name="Li K."/>
            <person name="Li Q."/>
            <person name="Liu X."/>
            <person name="Ma X."/>
            <person name="Naidoo K."/>
            <person name="Pethybridge S.J."/>
            <person name="Sun J."/>
            <person name="Steenkamp E.T."/>
            <person name="van der Nest M.A."/>
            <person name="van Wyk S."/>
            <person name="Wingfield M.J."/>
            <person name="Xiong C."/>
            <person name="Yue Q."/>
            <person name="Zhang X."/>
        </authorList>
    </citation>
    <scope>NUCLEOTIDE SEQUENCE [LARGE SCALE GENOMIC DNA]</scope>
    <source>
        <strain evidence="2 3">BP5796</strain>
    </source>
</reference>
<gene>
    <name evidence="2" type="ORF">BP5796_06238</name>
</gene>
<feature type="compositionally biased region" description="Low complexity" evidence="1">
    <location>
        <begin position="224"/>
        <end position="240"/>
    </location>
</feature>
<feature type="compositionally biased region" description="Low complexity" evidence="1">
    <location>
        <begin position="177"/>
        <end position="196"/>
    </location>
</feature>
<feature type="compositionally biased region" description="Polar residues" evidence="1">
    <location>
        <begin position="22"/>
        <end position="36"/>
    </location>
</feature>
<sequence>MSYNALFKGIRALTGLAILKGSQQTTSARPSSSNSRIPVPAKPSTRNSNNTPHAANTSRASVPSKQESSILQHVERLRACRARQAASSASAPRPSKIVKNVESLQASRASQAPTSASFRLHSLAIPSTGPRASQAQETLRKASDSSSTSTTSSVNSSARVQRSLAQHVERISKARDSQSTSISSQQSASRRVSPSVASTLAVNSSKVVLSEVAKKLEVIGATKSSMSSRQSSFSSTRSLSPVPASLSIPRTRAERQASSSSTRSITPAQLQPAALSIRKGAANPGQSSCTSIRITTPVFVPAALSMKKSTSSSSRSNSSELVPASLSFTKSSTIRQASPPSLSIPVPAASSIEEECVDLDQAIASLAELVLSPPAIQLKSCLRSSRLDNRKRVQWKDYRDDGILVHEFKAFVPGEAQFFSGLDEVNLLCPVYHPHQPLPGDPRVPSEDYAQLEDGCTEWRLTYEETEPLRVGTGHLDCGLHGDHPCCQFCRDIANDGLVPTQWEPHPDDQRIVLAHLCAARHFPSS</sequence>
<protein>
    <submittedName>
        <fullName evidence="2">Uncharacterized protein</fullName>
    </submittedName>
</protein>
<accession>A0A3D8RWM8</accession>
<feature type="compositionally biased region" description="Polar residues" evidence="1">
    <location>
        <begin position="44"/>
        <end position="68"/>
    </location>
</feature>
<dbReference type="AlphaFoldDB" id="A0A3D8RWM8"/>
<dbReference type="Proteomes" id="UP000256328">
    <property type="component" value="Unassembled WGS sequence"/>
</dbReference>
<feature type="compositionally biased region" description="Basic and acidic residues" evidence="1">
    <location>
        <begin position="167"/>
        <end position="176"/>
    </location>
</feature>
<feature type="compositionally biased region" description="Polar residues" evidence="1">
    <location>
        <begin position="256"/>
        <end position="269"/>
    </location>
</feature>
<feature type="region of interest" description="Disordered" evidence="1">
    <location>
        <begin position="223"/>
        <end position="269"/>
    </location>
</feature>
<name>A0A3D8RWM8_9HELO</name>
<feature type="region of interest" description="Disordered" evidence="1">
    <location>
        <begin position="124"/>
        <end position="196"/>
    </location>
</feature>
<keyword evidence="3" id="KW-1185">Reference proteome</keyword>
<comment type="caution">
    <text evidence="2">The sequence shown here is derived from an EMBL/GenBank/DDBJ whole genome shotgun (WGS) entry which is preliminary data.</text>
</comment>
<feature type="compositionally biased region" description="Low complexity" evidence="1">
    <location>
        <begin position="144"/>
        <end position="157"/>
    </location>
</feature>
<proteinExistence type="predicted"/>
<feature type="region of interest" description="Disordered" evidence="1">
    <location>
        <begin position="22"/>
        <end position="68"/>
    </location>
</feature>
<evidence type="ECO:0000313" key="3">
    <source>
        <dbReference type="Proteomes" id="UP000256328"/>
    </source>
</evidence>
<organism evidence="2 3">
    <name type="scientific">Coleophoma crateriformis</name>
    <dbReference type="NCBI Taxonomy" id="565419"/>
    <lineage>
        <taxon>Eukaryota</taxon>
        <taxon>Fungi</taxon>
        <taxon>Dikarya</taxon>
        <taxon>Ascomycota</taxon>
        <taxon>Pezizomycotina</taxon>
        <taxon>Leotiomycetes</taxon>
        <taxon>Helotiales</taxon>
        <taxon>Dermateaceae</taxon>
        <taxon>Coleophoma</taxon>
    </lineage>
</organism>
<dbReference type="OrthoDB" id="10325678at2759"/>
<evidence type="ECO:0000313" key="2">
    <source>
        <dbReference type="EMBL" id="RDW78386.1"/>
    </source>
</evidence>
<evidence type="ECO:0000256" key="1">
    <source>
        <dbReference type="SAM" id="MobiDB-lite"/>
    </source>
</evidence>
<dbReference type="EMBL" id="PDLN01000008">
    <property type="protein sequence ID" value="RDW78386.1"/>
    <property type="molecule type" value="Genomic_DNA"/>
</dbReference>